<dbReference type="RefSeq" id="WP_134436151.1">
    <property type="nucleotide sequence ID" value="NZ_SOML01000004.1"/>
</dbReference>
<dbReference type="EMBL" id="SOML01000004">
    <property type="protein sequence ID" value="TFD96874.1"/>
    <property type="molecule type" value="Genomic_DNA"/>
</dbReference>
<sequence>MKEEILFDLDVLLGNWESVNLHPTVMIYKNDNRHLLSIVHINETTQQAQPATYEILTDEIGYYIFCDLKKVSVTHDNKTDLLTLSSLGDYMRN</sequence>
<name>A0A4Y8L3X5_9BACT</name>
<keyword evidence="2" id="KW-1185">Reference proteome</keyword>
<evidence type="ECO:0000313" key="2">
    <source>
        <dbReference type="Proteomes" id="UP000297861"/>
    </source>
</evidence>
<proteinExistence type="predicted"/>
<accession>A0A4Y8L3X5</accession>
<dbReference type="Pfam" id="PF12992">
    <property type="entry name" value="DUF3876"/>
    <property type="match status" value="1"/>
</dbReference>
<dbReference type="InterPro" id="IPR024452">
    <property type="entry name" value="DUF3876"/>
</dbReference>
<dbReference type="Proteomes" id="UP000297861">
    <property type="component" value="Unassembled WGS sequence"/>
</dbReference>
<dbReference type="OrthoDB" id="997792at2"/>
<protein>
    <submittedName>
        <fullName evidence="1">DUF3876 domain-containing protein</fullName>
    </submittedName>
</protein>
<organism evidence="1 2">
    <name type="scientific">Dysgonomonas capnocytophagoides</name>
    <dbReference type="NCBI Taxonomy" id="45254"/>
    <lineage>
        <taxon>Bacteria</taxon>
        <taxon>Pseudomonadati</taxon>
        <taxon>Bacteroidota</taxon>
        <taxon>Bacteroidia</taxon>
        <taxon>Bacteroidales</taxon>
        <taxon>Dysgonomonadaceae</taxon>
        <taxon>Dysgonomonas</taxon>
    </lineage>
</organism>
<reference evidence="1 2" key="1">
    <citation type="submission" date="2019-03" db="EMBL/GenBank/DDBJ databases">
        <title>San Antonio Military Medical Center submission to MRSN (WRAIR), pending publication.</title>
        <authorList>
            <person name="Blyth D.M."/>
            <person name="Mccarthy S.L."/>
            <person name="Schall S.E."/>
            <person name="Stam J.A."/>
            <person name="Ong A.C."/>
            <person name="Mcgann P.T."/>
        </authorList>
    </citation>
    <scope>NUCLEOTIDE SEQUENCE [LARGE SCALE GENOMIC DNA]</scope>
    <source>
        <strain evidence="1 2">MRSN571793</strain>
    </source>
</reference>
<evidence type="ECO:0000313" key="1">
    <source>
        <dbReference type="EMBL" id="TFD96874.1"/>
    </source>
</evidence>
<gene>
    <name evidence="1" type="ORF">E2605_08655</name>
</gene>
<comment type="caution">
    <text evidence="1">The sequence shown here is derived from an EMBL/GenBank/DDBJ whole genome shotgun (WGS) entry which is preliminary data.</text>
</comment>
<dbReference type="AlphaFoldDB" id="A0A4Y8L3X5"/>